<accession>A0ABT4LAJ6</accession>
<reference evidence="1" key="1">
    <citation type="submission" date="2022-12" db="EMBL/GenBank/DDBJ databases">
        <title>Genome sequence of HCMS5-2.</title>
        <authorList>
            <person name="Woo H."/>
        </authorList>
    </citation>
    <scope>NUCLEOTIDE SEQUENCE</scope>
    <source>
        <strain evidence="1">HCMS5-2</strain>
    </source>
</reference>
<evidence type="ECO:0000313" key="1">
    <source>
        <dbReference type="EMBL" id="MCZ4244941.1"/>
    </source>
</evidence>
<name>A0ABT4LAJ6_9SPHI</name>
<sequence>MIKLYEWYKDAKQRIWCVVRVWPTGKPEECTIDILELGKSIPVNQPEQTLLNLIKNGHFQKYTRK</sequence>
<dbReference type="EMBL" id="JAPWGM010000004">
    <property type="protein sequence ID" value="MCZ4244941.1"/>
    <property type="molecule type" value="Genomic_DNA"/>
</dbReference>
<evidence type="ECO:0000313" key="2">
    <source>
        <dbReference type="Proteomes" id="UP001144347"/>
    </source>
</evidence>
<gene>
    <name evidence="1" type="ORF">O0955_13090</name>
</gene>
<keyword evidence="2" id="KW-1185">Reference proteome</keyword>
<protein>
    <submittedName>
        <fullName evidence="1">Uncharacterized protein</fullName>
    </submittedName>
</protein>
<proteinExistence type="predicted"/>
<dbReference type="Proteomes" id="UP001144347">
    <property type="component" value="Unassembled WGS sequence"/>
</dbReference>
<dbReference type="RefSeq" id="WP_269427994.1">
    <property type="nucleotide sequence ID" value="NZ_JAPWGM010000004.1"/>
</dbReference>
<comment type="caution">
    <text evidence="1">The sequence shown here is derived from an EMBL/GenBank/DDBJ whole genome shotgun (WGS) entry which is preliminary data.</text>
</comment>
<organism evidence="1 2">
    <name type="scientific">Pedobacter punctiformis</name>
    <dbReference type="NCBI Taxonomy" id="3004097"/>
    <lineage>
        <taxon>Bacteria</taxon>
        <taxon>Pseudomonadati</taxon>
        <taxon>Bacteroidota</taxon>
        <taxon>Sphingobacteriia</taxon>
        <taxon>Sphingobacteriales</taxon>
        <taxon>Sphingobacteriaceae</taxon>
        <taxon>Pedobacter</taxon>
    </lineage>
</organism>